<keyword evidence="3" id="KW-1185">Reference proteome</keyword>
<proteinExistence type="predicted"/>
<gene>
    <name evidence="2" type="ORF">ACN42_g4931</name>
</gene>
<feature type="region of interest" description="Disordered" evidence="1">
    <location>
        <begin position="1"/>
        <end position="21"/>
    </location>
</feature>
<dbReference type="Proteomes" id="UP000055045">
    <property type="component" value="Unassembled WGS sequence"/>
</dbReference>
<sequence>MRSDLNLYKLKTPHPQGSRPYPQILAYNHLDHGTITMESSHNLDNEDTRTPASSTAVGARVWYGLYWRKMAVVKACEPA</sequence>
<evidence type="ECO:0000256" key="1">
    <source>
        <dbReference type="SAM" id="MobiDB-lite"/>
    </source>
</evidence>
<name>A0A117NPB3_PENFR</name>
<evidence type="ECO:0000313" key="2">
    <source>
        <dbReference type="EMBL" id="KUM62168.1"/>
    </source>
</evidence>
<accession>A0A117NPB3</accession>
<dbReference type="EMBL" id="LLXE01000109">
    <property type="protein sequence ID" value="KUM62168.1"/>
    <property type="molecule type" value="Genomic_DNA"/>
</dbReference>
<organism evidence="2 3">
    <name type="scientific">Penicillium freii</name>
    <dbReference type="NCBI Taxonomy" id="48697"/>
    <lineage>
        <taxon>Eukaryota</taxon>
        <taxon>Fungi</taxon>
        <taxon>Dikarya</taxon>
        <taxon>Ascomycota</taxon>
        <taxon>Pezizomycotina</taxon>
        <taxon>Eurotiomycetes</taxon>
        <taxon>Eurotiomycetidae</taxon>
        <taxon>Eurotiales</taxon>
        <taxon>Aspergillaceae</taxon>
        <taxon>Penicillium</taxon>
    </lineage>
</organism>
<comment type="caution">
    <text evidence="2">The sequence shown here is derived from an EMBL/GenBank/DDBJ whole genome shotgun (WGS) entry which is preliminary data.</text>
</comment>
<dbReference type="AlphaFoldDB" id="A0A117NPB3"/>
<evidence type="ECO:0000313" key="3">
    <source>
        <dbReference type="Proteomes" id="UP000055045"/>
    </source>
</evidence>
<reference evidence="2 3" key="1">
    <citation type="submission" date="2015-10" db="EMBL/GenBank/DDBJ databases">
        <title>Genome sequencing of Penicillium freii.</title>
        <authorList>
            <person name="Nguyen H.D."/>
            <person name="Visagie C.M."/>
            <person name="Seifert K.A."/>
        </authorList>
    </citation>
    <scope>NUCLEOTIDE SEQUENCE [LARGE SCALE GENOMIC DNA]</scope>
    <source>
        <strain evidence="2 3">DAOM 242723</strain>
    </source>
</reference>
<protein>
    <submittedName>
        <fullName evidence="2">Uncharacterized protein</fullName>
    </submittedName>
</protein>